<dbReference type="Gene3D" id="1.40.20.10">
    <property type="entry name" value="CHAD domain"/>
    <property type="match status" value="1"/>
</dbReference>
<dbReference type="InterPro" id="IPR007899">
    <property type="entry name" value="CHAD_dom"/>
</dbReference>
<gene>
    <name evidence="3" type="ORF">UFOPK3268_01044</name>
</gene>
<dbReference type="SMART" id="SM00880">
    <property type="entry name" value="CHAD"/>
    <property type="match status" value="1"/>
</dbReference>
<dbReference type="Pfam" id="PF05235">
    <property type="entry name" value="CHAD"/>
    <property type="match status" value="1"/>
</dbReference>
<evidence type="ECO:0000259" key="2">
    <source>
        <dbReference type="PROSITE" id="PS51708"/>
    </source>
</evidence>
<organism evidence="3">
    <name type="scientific">freshwater metagenome</name>
    <dbReference type="NCBI Taxonomy" id="449393"/>
    <lineage>
        <taxon>unclassified sequences</taxon>
        <taxon>metagenomes</taxon>
        <taxon>ecological metagenomes</taxon>
    </lineage>
</organism>
<protein>
    <submittedName>
        <fullName evidence="3">Unannotated protein</fullName>
    </submittedName>
</protein>
<feature type="domain" description="CHAD" evidence="2">
    <location>
        <begin position="32"/>
        <end position="319"/>
    </location>
</feature>
<reference evidence="3" key="1">
    <citation type="submission" date="2020-05" db="EMBL/GenBank/DDBJ databases">
        <authorList>
            <person name="Chiriac C."/>
            <person name="Salcher M."/>
            <person name="Ghai R."/>
            <person name="Kavagutti S V."/>
        </authorList>
    </citation>
    <scope>NUCLEOTIDE SEQUENCE</scope>
</reference>
<sequence length="329" mass="36295">MTPRPDGTPVANEGSPLDHSLALPPATPVGARSTTGVAVMAHLRRQTRELVQAHALLEGDSPDAVHAARVAARRLRSGLRVYGDLLRDDIATQLRPELSWYAGRLSPARDLEVFDLWLRSPDGDTDAQPTRAQIGASLIPWLRRRREHVLHEALVELRSERAAALLDLLVAVARAPRFTRIARRRASTLLAPRVLRADRQAVRPLGHLRPDDSPEAWHRARISAKRARYAAEVGASALGRPCAELAHLWASISEPLGEAQDATIQRTLVLERVSDASTPLSAAEAFTFGIFVASTRHREVACHREARNIWLDARHEHARIRRAMSGIGV</sequence>
<dbReference type="AlphaFoldDB" id="A0A6J7BZ69"/>
<feature type="region of interest" description="Disordered" evidence="1">
    <location>
        <begin position="1"/>
        <end position="30"/>
    </location>
</feature>
<dbReference type="InterPro" id="IPR038186">
    <property type="entry name" value="CHAD_dom_sf"/>
</dbReference>
<accession>A0A6J7BZ69</accession>
<evidence type="ECO:0000313" key="3">
    <source>
        <dbReference type="EMBL" id="CAB4850640.1"/>
    </source>
</evidence>
<evidence type="ECO:0000256" key="1">
    <source>
        <dbReference type="SAM" id="MobiDB-lite"/>
    </source>
</evidence>
<dbReference type="PANTHER" id="PTHR39339">
    <property type="entry name" value="SLR1444 PROTEIN"/>
    <property type="match status" value="1"/>
</dbReference>
<name>A0A6J7BZ69_9ZZZZ</name>
<proteinExistence type="predicted"/>
<dbReference type="PROSITE" id="PS51708">
    <property type="entry name" value="CHAD"/>
    <property type="match status" value="1"/>
</dbReference>
<dbReference type="EMBL" id="CAFBIZ010000130">
    <property type="protein sequence ID" value="CAB4850640.1"/>
    <property type="molecule type" value="Genomic_DNA"/>
</dbReference>
<dbReference type="PANTHER" id="PTHR39339:SF1">
    <property type="entry name" value="CHAD DOMAIN-CONTAINING PROTEIN"/>
    <property type="match status" value="1"/>
</dbReference>